<dbReference type="STRING" id="104102.AtDm6_2191"/>
<evidence type="ECO:0000256" key="2">
    <source>
        <dbReference type="ARBA" id="ARBA00023136"/>
    </source>
</evidence>
<evidence type="ECO:0000313" key="4">
    <source>
        <dbReference type="EMBL" id="KGB22610.1"/>
    </source>
</evidence>
<keyword evidence="2" id="KW-0472">Membrane</keyword>
<comment type="subcellular location">
    <subcellularLocation>
        <location evidence="1">Cell outer membrane</location>
    </subcellularLocation>
</comment>
<evidence type="ECO:0000313" key="5">
    <source>
        <dbReference type="Proteomes" id="UP000029448"/>
    </source>
</evidence>
<evidence type="ECO:0000256" key="1">
    <source>
        <dbReference type="ARBA" id="ARBA00004442"/>
    </source>
</evidence>
<comment type="caution">
    <text evidence="4">The sequence shown here is derived from an EMBL/GenBank/DDBJ whole genome shotgun (WGS) entry which is preliminary data.</text>
</comment>
<evidence type="ECO:0000256" key="3">
    <source>
        <dbReference type="ARBA" id="ARBA00023237"/>
    </source>
</evidence>
<name>A0A094YKN8_9PROT</name>
<accession>A0A094YKN8</accession>
<dbReference type="Gene3D" id="2.40.170.20">
    <property type="entry name" value="TonB-dependent receptor, beta-barrel domain"/>
    <property type="match status" value="1"/>
</dbReference>
<proteinExistence type="predicted"/>
<protein>
    <submittedName>
        <fullName evidence="4">TonB-dependent receptor</fullName>
    </submittedName>
</protein>
<dbReference type="Proteomes" id="UP000029448">
    <property type="component" value="Unassembled WGS sequence"/>
</dbReference>
<reference evidence="4 5" key="1">
    <citation type="submission" date="2014-06" db="EMBL/GenBank/DDBJ databases">
        <title>Functional and comparative genomic analyses of the Drosophila gut microbiota identify candidate symbiosis factors.</title>
        <authorList>
            <person name="Newell P.D."/>
            <person name="Chaston J.M."/>
            <person name="Douglas A.E."/>
        </authorList>
    </citation>
    <scope>NUCLEOTIDE SEQUENCE [LARGE SCALE GENOMIC DNA]</scope>
    <source>
        <strain evidence="4 5">DmCS_006</strain>
    </source>
</reference>
<keyword evidence="4" id="KW-0675">Receptor</keyword>
<dbReference type="AlphaFoldDB" id="A0A094YKN8"/>
<keyword evidence="5" id="KW-1185">Reference proteome</keyword>
<sequence length="95" mass="9945">MGKLLIQSGKDNASLFAFYTLPSGPLKECVLGGGMRHSGKVYGGEVSYGSVNVPQCAVFNGSLQCDLSNFFPHYAGGQARPVCATSLTKITLAIT</sequence>
<dbReference type="GO" id="GO:0009279">
    <property type="term" value="C:cell outer membrane"/>
    <property type="evidence" value="ECO:0007669"/>
    <property type="project" value="UniProtKB-SubCell"/>
</dbReference>
<dbReference type="EMBL" id="JOKM01000075">
    <property type="protein sequence ID" value="KGB22610.1"/>
    <property type="molecule type" value="Genomic_DNA"/>
</dbReference>
<dbReference type="PATRIC" id="fig|104102.7.peg.2166"/>
<gene>
    <name evidence="4" type="ORF">AtDm6_2191</name>
</gene>
<organism evidence="4 5">
    <name type="scientific">Acetobacter tropicalis</name>
    <dbReference type="NCBI Taxonomy" id="104102"/>
    <lineage>
        <taxon>Bacteria</taxon>
        <taxon>Pseudomonadati</taxon>
        <taxon>Pseudomonadota</taxon>
        <taxon>Alphaproteobacteria</taxon>
        <taxon>Acetobacterales</taxon>
        <taxon>Acetobacteraceae</taxon>
        <taxon>Acetobacter</taxon>
    </lineage>
</organism>
<keyword evidence="3" id="KW-0998">Cell outer membrane</keyword>
<dbReference type="InterPro" id="IPR036942">
    <property type="entry name" value="Beta-barrel_TonB_sf"/>
</dbReference>